<proteinExistence type="inferred from homology"/>
<dbReference type="InterPro" id="IPR050585">
    <property type="entry name" value="Xaa-Pro_dipeptidyl-ppase/CocE"/>
</dbReference>
<sequence length="878" mass="98676">MSSAAEYAHHFSQKNVPFGIASSPARQRPRAATRIGNTVIWLEALHQNGFFSDTEGLPDDAWSHETLNSFASLPKFVQSSVRRELHDAFERHGIDAFPVSATEDIGAVTMHLPVAIGDFADFSCSLEHVKNAGRIIVNDERPPPAFFNFPIGYQGRASSIVVSGTEIERPWGQFRNPQAMGPDAPKNEPSIIFGPSQKMDYELELAAIIGKPLPMRQRLNAVDADEHIFGFVILNDWSSKVRGIAAHRPVYRRSIYAITYDLSNRGFDIEIKPLEHQTEESPNMPNQVKDLHKVDETSFPYIFEQNATVTLKAGDGLVRCNIYRPKSSGPVPVLVTYGPYGKDIPYKDFHPQSFSEVNEEQKSEHSAWETPDPGYWTRNGYAVVRADERGLGQSTGLLDTMSRGTSEAFFDVVEWAADQPWSNGKVGLLGISYYAGSQWRVAARRPKGLAAIVPWEGMSDYYRDRCRHGGILSNSFIKFWWNRQVITNQYGRPGRSARNWGPDTIEGDLEEEELAANRRDQNTDNRDNKFRDDPYYASKEYDMGDIEVPLLSVGNWGGILLHLRGNIEGYLHAGSKLKYLRMVTGRHDLPFYYKEEVEVQRSFLDAFLKGEDRVGWSEPGKVSPVTLVLRKGDAGFNDAEKEKNFPRREEQEWPIARTQYTQFHLTPDLGLTPDAAHESLSDRAKLSYRALGSLDDQKVVQFVTSPFEAETEVTGHVTAHLNVSVTPDPSGPTPSDIDLFVTLRHIGPTGHEIYYTGTAGDPVPLTKGWLRVSLRKINKEHAKHREWLPHRDYTSKDVLPVIQGEVYAVDVEIWPTNVVVEQGGKLVFEVSSGDTQGSGIFKHDDPSDRSPEKLQGTNHIHFGPGYQNYVTLPIIPQK</sequence>
<dbReference type="SMART" id="SM00939">
    <property type="entry name" value="PepX_C"/>
    <property type="match status" value="1"/>
</dbReference>
<dbReference type="NCBIfam" id="TIGR00976">
    <property type="entry name" value="CocE_NonD"/>
    <property type="match status" value="1"/>
</dbReference>
<dbReference type="InterPro" id="IPR013736">
    <property type="entry name" value="Xaa-Pro_dipept_C"/>
</dbReference>
<evidence type="ECO:0000313" key="5">
    <source>
        <dbReference type="Proteomes" id="UP000045706"/>
    </source>
</evidence>
<dbReference type="Gene3D" id="2.60.120.260">
    <property type="entry name" value="Galactose-binding domain-like"/>
    <property type="match status" value="1"/>
</dbReference>
<keyword evidence="2" id="KW-0378">Hydrolase</keyword>
<dbReference type="InterPro" id="IPR011234">
    <property type="entry name" value="Fumarylacetoacetase-like_C"/>
</dbReference>
<dbReference type="InterPro" id="IPR029058">
    <property type="entry name" value="AB_hydrolase_fold"/>
</dbReference>
<dbReference type="Proteomes" id="UP000045706">
    <property type="component" value="Unassembled WGS sequence"/>
</dbReference>
<evidence type="ECO:0000259" key="3">
    <source>
        <dbReference type="SMART" id="SM00939"/>
    </source>
</evidence>
<dbReference type="GO" id="GO:0009072">
    <property type="term" value="P:aromatic amino acid metabolic process"/>
    <property type="evidence" value="ECO:0007669"/>
    <property type="project" value="InterPro"/>
</dbReference>
<dbReference type="Gene3D" id="2.30.30.230">
    <property type="entry name" value="Fumarylacetoacetase, N-terminal domain"/>
    <property type="match status" value="1"/>
</dbReference>
<dbReference type="SUPFAM" id="SSF49785">
    <property type="entry name" value="Galactose-binding domain-like"/>
    <property type="match status" value="1"/>
</dbReference>
<dbReference type="InterPro" id="IPR005674">
    <property type="entry name" value="CocE/Ser_esterase"/>
</dbReference>
<dbReference type="InterPro" id="IPR036462">
    <property type="entry name" value="Fumarylacetoacetase_N_sf"/>
</dbReference>
<dbReference type="EMBL" id="CVQI01035273">
    <property type="protein sequence ID" value="CRK46087.1"/>
    <property type="molecule type" value="Genomic_DNA"/>
</dbReference>
<dbReference type="Gene3D" id="3.90.850.10">
    <property type="entry name" value="Fumarylacetoacetase-like, C-terminal domain"/>
    <property type="match status" value="1"/>
</dbReference>
<dbReference type="Pfam" id="PF02129">
    <property type="entry name" value="Peptidase_S15"/>
    <property type="match status" value="1"/>
</dbReference>
<dbReference type="Pfam" id="PF08530">
    <property type="entry name" value="PepX_C"/>
    <property type="match status" value="1"/>
</dbReference>
<evidence type="ECO:0000256" key="1">
    <source>
        <dbReference type="ARBA" id="ARBA00010211"/>
    </source>
</evidence>
<dbReference type="GO" id="GO:0008239">
    <property type="term" value="F:dipeptidyl-peptidase activity"/>
    <property type="evidence" value="ECO:0007669"/>
    <property type="project" value="InterPro"/>
</dbReference>
<dbReference type="AlphaFoldDB" id="A0A0G4NHW4"/>
<dbReference type="SUPFAM" id="SSF53474">
    <property type="entry name" value="alpha/beta-Hydrolases"/>
    <property type="match status" value="1"/>
</dbReference>
<evidence type="ECO:0000313" key="4">
    <source>
        <dbReference type="EMBL" id="CRK46087.1"/>
    </source>
</evidence>
<reference evidence="5" key="1">
    <citation type="submission" date="2015-05" db="EMBL/GenBank/DDBJ databases">
        <authorList>
            <person name="Fogelqvist Johan"/>
        </authorList>
    </citation>
    <scope>NUCLEOTIDE SEQUENCE [LARGE SCALE GENOMIC DNA]</scope>
</reference>
<dbReference type="InterPro" id="IPR036663">
    <property type="entry name" value="Fumarylacetoacetase_C_sf"/>
</dbReference>
<dbReference type="InterPro" id="IPR008979">
    <property type="entry name" value="Galactose-bd-like_sf"/>
</dbReference>
<protein>
    <recommendedName>
        <fullName evidence="3">Xaa-Pro dipeptidyl-peptidase C-terminal domain-containing protein</fullName>
    </recommendedName>
</protein>
<dbReference type="Pfam" id="PF01557">
    <property type="entry name" value="FAA_hydrolase"/>
    <property type="match status" value="1"/>
</dbReference>
<dbReference type="PANTHER" id="PTHR43056">
    <property type="entry name" value="PEPTIDASE S9 PROLYL OLIGOPEPTIDASE"/>
    <property type="match status" value="1"/>
</dbReference>
<dbReference type="PANTHER" id="PTHR43056:SF10">
    <property type="entry name" value="COCE_NOND FAMILY, PUTATIVE (AFU_ORTHOLOGUE AFUA_7G00600)-RELATED"/>
    <property type="match status" value="1"/>
</dbReference>
<accession>A0A0G4NHW4</accession>
<dbReference type="SUPFAM" id="SSF63433">
    <property type="entry name" value="Fumarylacetoacetate hydrolase, FAH, N-terminal domain"/>
    <property type="match status" value="1"/>
</dbReference>
<comment type="similarity">
    <text evidence="1">Belongs to the FAH family.</text>
</comment>
<dbReference type="Gene3D" id="1.10.3020.20">
    <property type="match status" value="1"/>
</dbReference>
<name>A0A0G4NHW4_VERLO</name>
<dbReference type="SUPFAM" id="SSF56529">
    <property type="entry name" value="FAH"/>
    <property type="match status" value="1"/>
</dbReference>
<dbReference type="InterPro" id="IPR015377">
    <property type="entry name" value="Fumarylacetoacetase_N"/>
</dbReference>
<dbReference type="Pfam" id="PF09298">
    <property type="entry name" value="FAA_hydrolase_N"/>
    <property type="match status" value="1"/>
</dbReference>
<organism evidence="4 5">
    <name type="scientific">Verticillium longisporum</name>
    <name type="common">Verticillium dahliae var. longisporum</name>
    <dbReference type="NCBI Taxonomy" id="100787"/>
    <lineage>
        <taxon>Eukaryota</taxon>
        <taxon>Fungi</taxon>
        <taxon>Dikarya</taxon>
        <taxon>Ascomycota</taxon>
        <taxon>Pezizomycotina</taxon>
        <taxon>Sordariomycetes</taxon>
        <taxon>Hypocreomycetidae</taxon>
        <taxon>Glomerellales</taxon>
        <taxon>Plectosphaerellaceae</taxon>
        <taxon>Verticillium</taxon>
    </lineage>
</organism>
<dbReference type="GO" id="GO:0004334">
    <property type="term" value="F:fumarylacetoacetase activity"/>
    <property type="evidence" value="ECO:0007669"/>
    <property type="project" value="InterPro"/>
</dbReference>
<feature type="domain" description="Xaa-Pro dipeptidyl-peptidase C-terminal" evidence="3">
    <location>
        <begin position="601"/>
        <end position="871"/>
    </location>
</feature>
<dbReference type="InterPro" id="IPR000383">
    <property type="entry name" value="Xaa-Pro-like_dom"/>
</dbReference>
<gene>
    <name evidence="4" type="ORF">BN1723_006866</name>
</gene>
<dbReference type="Gene3D" id="3.40.50.1820">
    <property type="entry name" value="alpha/beta hydrolase"/>
    <property type="match status" value="1"/>
</dbReference>
<evidence type="ECO:0000256" key="2">
    <source>
        <dbReference type="ARBA" id="ARBA00022801"/>
    </source>
</evidence>